<dbReference type="InterPro" id="IPR009056">
    <property type="entry name" value="Cyt_c-like_dom"/>
</dbReference>
<dbReference type="EMBL" id="CP158299">
    <property type="protein sequence ID" value="XBV86090.1"/>
    <property type="molecule type" value="Genomic_DNA"/>
</dbReference>
<dbReference type="GO" id="GO:0046872">
    <property type="term" value="F:metal ion binding"/>
    <property type="evidence" value="ECO:0007669"/>
    <property type="project" value="UniProtKB-KW"/>
</dbReference>
<dbReference type="RefSeq" id="WP_350244140.1">
    <property type="nucleotide sequence ID" value="NZ_CP158299.1"/>
</dbReference>
<evidence type="ECO:0000256" key="1">
    <source>
        <dbReference type="ARBA" id="ARBA00022617"/>
    </source>
</evidence>
<organism evidence="7">
    <name type="scientific">Deinococcus sonorensis KR-87</name>
    <dbReference type="NCBI Taxonomy" id="694439"/>
    <lineage>
        <taxon>Bacteria</taxon>
        <taxon>Thermotogati</taxon>
        <taxon>Deinococcota</taxon>
        <taxon>Deinococci</taxon>
        <taxon>Deinococcales</taxon>
        <taxon>Deinococcaceae</taxon>
        <taxon>Deinococcus</taxon>
    </lineage>
</organism>
<dbReference type="PROSITE" id="PS51007">
    <property type="entry name" value="CYTC"/>
    <property type="match status" value="1"/>
</dbReference>
<protein>
    <submittedName>
        <fullName evidence="7">Cytochrome c</fullName>
    </submittedName>
</protein>
<evidence type="ECO:0000256" key="4">
    <source>
        <dbReference type="PROSITE-ProRule" id="PRU00433"/>
    </source>
</evidence>
<feature type="domain" description="Cytochrome c" evidence="6">
    <location>
        <begin position="18"/>
        <end position="109"/>
    </location>
</feature>
<keyword evidence="3 4" id="KW-0408">Iron</keyword>
<dbReference type="AlphaFoldDB" id="A0AAU7UCH5"/>
<sequence>MHTRILMALALLGSASAANVGPGQSIYTTNCAGCRGSRVQGQLGSNLHEAAGWKYALFSRAILHSRDDKGMALQPPIPVWGKIGFKGDHGTAPTAAEMHDLQAYLKTLK</sequence>
<evidence type="ECO:0000256" key="3">
    <source>
        <dbReference type="ARBA" id="ARBA00023004"/>
    </source>
</evidence>
<dbReference type="GO" id="GO:0009055">
    <property type="term" value="F:electron transfer activity"/>
    <property type="evidence" value="ECO:0007669"/>
    <property type="project" value="InterPro"/>
</dbReference>
<dbReference type="Gene3D" id="1.10.760.10">
    <property type="entry name" value="Cytochrome c-like domain"/>
    <property type="match status" value="1"/>
</dbReference>
<evidence type="ECO:0000259" key="6">
    <source>
        <dbReference type="PROSITE" id="PS51007"/>
    </source>
</evidence>
<evidence type="ECO:0000313" key="7">
    <source>
        <dbReference type="EMBL" id="XBV86090.1"/>
    </source>
</evidence>
<dbReference type="GO" id="GO:0020037">
    <property type="term" value="F:heme binding"/>
    <property type="evidence" value="ECO:0007669"/>
    <property type="project" value="InterPro"/>
</dbReference>
<evidence type="ECO:0000256" key="5">
    <source>
        <dbReference type="SAM" id="SignalP"/>
    </source>
</evidence>
<reference evidence="7" key="1">
    <citation type="submission" date="2024-06" db="EMBL/GenBank/DDBJ databases">
        <title>Draft Genome Sequence of Deinococcus sonorensis Type Strain KR-87, a Biofilm Producing Representative of the Genus Deinococcus.</title>
        <authorList>
            <person name="Boren L.S."/>
            <person name="Grosso R.A."/>
            <person name="Hugenberg-Cox A.N."/>
            <person name="Hill J.T.E."/>
            <person name="Albert C.M."/>
            <person name="Tuohy J.M."/>
        </authorList>
    </citation>
    <scope>NUCLEOTIDE SEQUENCE</scope>
    <source>
        <strain evidence="7">KR-87</strain>
    </source>
</reference>
<dbReference type="KEGG" id="dsc:ABOD76_07255"/>
<dbReference type="Pfam" id="PF00034">
    <property type="entry name" value="Cytochrom_C"/>
    <property type="match status" value="1"/>
</dbReference>
<accession>A0AAU7UCH5</accession>
<keyword evidence="1 4" id="KW-0349">Heme</keyword>
<feature type="chain" id="PRO_5043964061" evidence="5">
    <location>
        <begin position="18"/>
        <end position="109"/>
    </location>
</feature>
<keyword evidence="2 4" id="KW-0479">Metal-binding</keyword>
<name>A0AAU7UCH5_9DEIO</name>
<dbReference type="SUPFAM" id="SSF46626">
    <property type="entry name" value="Cytochrome c"/>
    <property type="match status" value="1"/>
</dbReference>
<gene>
    <name evidence="7" type="ORF">ABOD76_07255</name>
</gene>
<feature type="signal peptide" evidence="5">
    <location>
        <begin position="1"/>
        <end position="17"/>
    </location>
</feature>
<keyword evidence="5" id="KW-0732">Signal</keyword>
<proteinExistence type="predicted"/>
<dbReference type="InterPro" id="IPR036909">
    <property type="entry name" value="Cyt_c-like_dom_sf"/>
</dbReference>
<evidence type="ECO:0000256" key="2">
    <source>
        <dbReference type="ARBA" id="ARBA00022723"/>
    </source>
</evidence>